<dbReference type="InterPro" id="IPR055555">
    <property type="entry name" value="PA-PLA1_DUF7131"/>
</dbReference>
<dbReference type="FunCoup" id="A7TDR1">
    <property type="interactions" value="3"/>
</dbReference>
<organism evidence="3">
    <name type="scientific">Vanderwaltozyma polyspora (strain ATCC 22028 / DSM 70294 / BCRC 21397 / CBS 2163 / NBRC 10782 / NRRL Y-8283 / UCD 57-17)</name>
    <name type="common">Kluyveromyces polysporus</name>
    <dbReference type="NCBI Taxonomy" id="436907"/>
    <lineage>
        <taxon>Eukaryota</taxon>
        <taxon>Fungi</taxon>
        <taxon>Dikarya</taxon>
        <taxon>Ascomycota</taxon>
        <taxon>Saccharomycotina</taxon>
        <taxon>Saccharomycetes</taxon>
        <taxon>Saccharomycetales</taxon>
        <taxon>Saccharomycetaceae</taxon>
        <taxon>Vanderwaltozyma</taxon>
    </lineage>
</organism>
<dbReference type="InParanoid" id="A7TDR1"/>
<dbReference type="EMBL" id="DS480378">
    <property type="protein sequence ID" value="EDO19531.1"/>
    <property type="molecule type" value="Genomic_DNA"/>
</dbReference>
<dbReference type="GO" id="GO:0008970">
    <property type="term" value="F:phospholipase A1 activity"/>
    <property type="evidence" value="ECO:0007669"/>
    <property type="project" value="EnsemblFungi"/>
</dbReference>
<reference evidence="2 3" key="1">
    <citation type="journal article" date="2007" name="Proc. Natl. Acad. Sci. U.S.A.">
        <title>Independent sorting-out of thousands of duplicated gene pairs in two yeast species descended from a whole-genome duplication.</title>
        <authorList>
            <person name="Scannell D.R."/>
            <person name="Frank A.C."/>
            <person name="Conant G.C."/>
            <person name="Byrne K.P."/>
            <person name="Woolfit M."/>
            <person name="Wolfe K.H."/>
        </authorList>
    </citation>
    <scope>NUCLEOTIDE SEQUENCE [LARGE SCALE GENOMIC DNA]</scope>
    <source>
        <strain evidence="3">ATCC 22028 / DSM 70294 / BCRC 21397 / CBS 2163 / NBRC 10782 / NRRL Y-8283 / UCD 57-17</strain>
    </source>
</reference>
<dbReference type="Pfam" id="PF02862">
    <property type="entry name" value="DDHD"/>
    <property type="match status" value="2"/>
</dbReference>
<dbReference type="PANTHER" id="PTHR23509">
    <property type="entry name" value="PA-PL1 PHOSPHOLIPASE FAMILY"/>
    <property type="match status" value="1"/>
</dbReference>
<sequence length="669" mass="76491">MLSGGRRVGTNLCYHSLYSTSSKSNKMFTTGWFYATDVPKSKPLEGDYKMTKAPASYVQFSKHDSKRLEELYQRLHKDQKVVLGNAESFTISVNEDYLFEVDLRDMELKPIYWSGAGFEVRRGIWFDTNGNPLSKDLTLELEQHYSKVDFEGLKAAGSGAHRIFNLIKDYKEGSLISFIDDKSALILKDINGGQLQLQFLKTSLGQSLPLNVHRVIRGYNNVQSKSGISINKIMETKDLDKDQETKSNFIQFGNFSELLNSELTDIMGLNRGETTLSAEEYENNIFKSEIENDYSNPSGNEKSNKRDVKHLIFCVHGIGQTLGKRYEQFNFSHTVNQLRKNIKAIYDKNSNLREENKKIGLKDWETNCNVQVLPISWRHSIGFHTDAHRKSNKEANLPTLEDVTVNGILPFRKMLGDVGLDILLYDDPHYKDRILHELHHELNNVYTIFKKKNPNFDGQVHIVGHSLGSLISFDVLSDPEHYKLDFQVNNFFCIGSPVGVFKLVQRTRIGNNPYETRKDVLSQIPSCKNLYNIFHICDPIAYRMEPLVELSMADFEQEYLPHFEESGIAYKMLELSGNFLKEFPVSEKQKASHTKVTLPVDVVMKLKKLNSSGRIDYALSPNLLNVDMISAISSHVSYFEDMDIAGFLLKETIGERSNPTEIEVKHLNK</sequence>
<dbReference type="AlphaFoldDB" id="A7TDR1"/>
<dbReference type="GO" id="GO:0046872">
    <property type="term" value="F:metal ion binding"/>
    <property type="evidence" value="ECO:0007669"/>
    <property type="project" value="InterPro"/>
</dbReference>
<dbReference type="GO" id="GO:0005759">
    <property type="term" value="C:mitochondrial matrix"/>
    <property type="evidence" value="ECO:0007669"/>
    <property type="project" value="EnsemblFungi"/>
</dbReference>
<dbReference type="SUPFAM" id="SSF53474">
    <property type="entry name" value="alpha/beta-Hydrolases"/>
    <property type="match status" value="1"/>
</dbReference>
<dbReference type="PROSITE" id="PS51043">
    <property type="entry name" value="DDHD"/>
    <property type="match status" value="1"/>
</dbReference>
<dbReference type="Pfam" id="PF23465">
    <property type="entry name" value="DUF7131"/>
    <property type="match status" value="1"/>
</dbReference>
<dbReference type="Pfam" id="PF23463">
    <property type="entry name" value="WWE_2"/>
    <property type="match status" value="1"/>
</dbReference>
<evidence type="ECO:0000313" key="3">
    <source>
        <dbReference type="Proteomes" id="UP000000267"/>
    </source>
</evidence>
<feature type="domain" description="DDHD" evidence="1">
    <location>
        <begin position="484"/>
        <end position="654"/>
    </location>
</feature>
<dbReference type="InterPro" id="IPR058055">
    <property type="entry name" value="PA-PLA1"/>
</dbReference>
<dbReference type="OrthoDB" id="69269at2759"/>
<proteinExistence type="predicted"/>
<dbReference type="RefSeq" id="XP_001647389.1">
    <property type="nucleotide sequence ID" value="XM_001647339.1"/>
</dbReference>
<name>A7TDR1_VANPO</name>
<keyword evidence="3" id="KW-1185">Reference proteome</keyword>
<dbReference type="Gene3D" id="3.40.50.1820">
    <property type="entry name" value="alpha/beta hydrolase"/>
    <property type="match status" value="1"/>
</dbReference>
<dbReference type="InterPro" id="IPR029058">
    <property type="entry name" value="AB_hydrolase_fold"/>
</dbReference>
<dbReference type="PANTHER" id="PTHR23509:SF10">
    <property type="entry name" value="LD21067P"/>
    <property type="match status" value="1"/>
</dbReference>
<gene>
    <name evidence="2" type="ORF">Kpol_1018p63</name>
</gene>
<accession>A7TDR1</accession>
<evidence type="ECO:0000259" key="1">
    <source>
        <dbReference type="PROSITE" id="PS51043"/>
    </source>
</evidence>
<dbReference type="SMART" id="SM01127">
    <property type="entry name" value="DDHD"/>
    <property type="match status" value="1"/>
</dbReference>
<protein>
    <recommendedName>
        <fullName evidence="1">DDHD domain-containing protein</fullName>
    </recommendedName>
</protein>
<evidence type="ECO:0000313" key="2">
    <source>
        <dbReference type="EMBL" id="EDO19531.1"/>
    </source>
</evidence>
<dbReference type="STRING" id="436907.A7TDR1"/>
<dbReference type="GeneID" id="5547888"/>
<dbReference type="OMA" id="RWFYAID"/>
<dbReference type="eggNOG" id="KOG2308">
    <property type="taxonomic scope" value="Eukaryota"/>
</dbReference>
<dbReference type="HOGENOM" id="CLU_007365_0_0_1"/>
<dbReference type="KEGG" id="vpo:Kpol_1018p63"/>
<dbReference type="InterPro" id="IPR004177">
    <property type="entry name" value="DDHD_dom"/>
</dbReference>
<dbReference type="GO" id="GO:0046337">
    <property type="term" value="P:phosphatidylethanolamine metabolic process"/>
    <property type="evidence" value="ECO:0007669"/>
    <property type="project" value="EnsemblFungi"/>
</dbReference>
<dbReference type="GO" id="GO:0032048">
    <property type="term" value="P:cardiolipin metabolic process"/>
    <property type="evidence" value="ECO:0007669"/>
    <property type="project" value="EnsemblFungi"/>
</dbReference>
<dbReference type="Proteomes" id="UP000000267">
    <property type="component" value="Unassembled WGS sequence"/>
</dbReference>
<dbReference type="InterPro" id="IPR057826">
    <property type="entry name" value="WWE_C20G8.02"/>
</dbReference>
<dbReference type="PhylomeDB" id="A7TDR1"/>